<organism evidence="2 3">
    <name type="scientific">Amblyomma americanum</name>
    <name type="common">Lone star tick</name>
    <dbReference type="NCBI Taxonomy" id="6943"/>
    <lineage>
        <taxon>Eukaryota</taxon>
        <taxon>Metazoa</taxon>
        <taxon>Ecdysozoa</taxon>
        <taxon>Arthropoda</taxon>
        <taxon>Chelicerata</taxon>
        <taxon>Arachnida</taxon>
        <taxon>Acari</taxon>
        <taxon>Parasitiformes</taxon>
        <taxon>Ixodida</taxon>
        <taxon>Ixodoidea</taxon>
        <taxon>Ixodidae</taxon>
        <taxon>Amblyomminae</taxon>
        <taxon>Amblyomma</taxon>
    </lineage>
</organism>
<proteinExistence type="predicted"/>
<protein>
    <submittedName>
        <fullName evidence="2">Uncharacterized protein</fullName>
    </submittedName>
</protein>
<name>A0AAQ4E7N9_AMBAM</name>
<sequence>MSAPSRHFRRQALDPVLLAIVQIHTESEKATLPSLHSQTRYVTSGKNLLDNVTLSGETPSMTKADPSERSK</sequence>
<evidence type="ECO:0000313" key="2">
    <source>
        <dbReference type="EMBL" id="KAK8770705.1"/>
    </source>
</evidence>
<keyword evidence="3" id="KW-1185">Reference proteome</keyword>
<reference evidence="2 3" key="1">
    <citation type="journal article" date="2023" name="Arcadia Sci">
        <title>De novo assembly of a long-read Amblyomma americanum tick genome.</title>
        <authorList>
            <person name="Chou S."/>
            <person name="Poskanzer K.E."/>
            <person name="Rollins M."/>
            <person name="Thuy-Boun P.S."/>
        </authorList>
    </citation>
    <scope>NUCLEOTIDE SEQUENCE [LARGE SCALE GENOMIC DNA]</scope>
    <source>
        <strain evidence="2">F_SG_1</strain>
        <tissue evidence="2">Salivary glands</tissue>
    </source>
</reference>
<dbReference type="Proteomes" id="UP001321473">
    <property type="component" value="Unassembled WGS sequence"/>
</dbReference>
<dbReference type="AlphaFoldDB" id="A0AAQ4E7N9"/>
<dbReference type="EMBL" id="JARKHS020020682">
    <property type="protein sequence ID" value="KAK8770705.1"/>
    <property type="molecule type" value="Genomic_DNA"/>
</dbReference>
<evidence type="ECO:0000313" key="3">
    <source>
        <dbReference type="Proteomes" id="UP001321473"/>
    </source>
</evidence>
<feature type="region of interest" description="Disordered" evidence="1">
    <location>
        <begin position="52"/>
        <end position="71"/>
    </location>
</feature>
<accession>A0AAQ4E7N9</accession>
<evidence type="ECO:0000256" key="1">
    <source>
        <dbReference type="SAM" id="MobiDB-lite"/>
    </source>
</evidence>
<comment type="caution">
    <text evidence="2">The sequence shown here is derived from an EMBL/GenBank/DDBJ whole genome shotgun (WGS) entry which is preliminary data.</text>
</comment>
<gene>
    <name evidence="2" type="ORF">V5799_012831</name>
</gene>
<feature type="compositionally biased region" description="Polar residues" evidence="1">
    <location>
        <begin position="52"/>
        <end position="61"/>
    </location>
</feature>